<comment type="caution">
    <text evidence="1">The sequence shown here is derived from an EMBL/GenBank/DDBJ whole genome shotgun (WGS) entry which is preliminary data.</text>
</comment>
<keyword evidence="2" id="KW-1185">Reference proteome</keyword>
<dbReference type="Proteomes" id="UP001608902">
    <property type="component" value="Unassembled WGS sequence"/>
</dbReference>
<gene>
    <name evidence="1" type="ORF">AB6A40_004394</name>
</gene>
<dbReference type="EMBL" id="JBGFUD010002513">
    <property type="protein sequence ID" value="MFH4977685.1"/>
    <property type="molecule type" value="Genomic_DNA"/>
</dbReference>
<protein>
    <submittedName>
        <fullName evidence="1">Uncharacterized protein</fullName>
    </submittedName>
</protein>
<name>A0ABD6EN18_9BILA</name>
<dbReference type="AlphaFoldDB" id="A0ABD6EN18"/>
<organism evidence="1 2">
    <name type="scientific">Gnathostoma spinigerum</name>
    <dbReference type="NCBI Taxonomy" id="75299"/>
    <lineage>
        <taxon>Eukaryota</taxon>
        <taxon>Metazoa</taxon>
        <taxon>Ecdysozoa</taxon>
        <taxon>Nematoda</taxon>
        <taxon>Chromadorea</taxon>
        <taxon>Rhabditida</taxon>
        <taxon>Spirurina</taxon>
        <taxon>Gnathostomatomorpha</taxon>
        <taxon>Gnathostomatoidea</taxon>
        <taxon>Gnathostomatidae</taxon>
        <taxon>Gnathostoma</taxon>
    </lineage>
</organism>
<sequence>MTVSTVDERTTTDLGREWKLEGRFLTFFLFGGVKKTIRRERSQRRTENEKEMSPQSVSLLFRTKICVRKIKSKPKGHIETTDSVAYSCNRISYDAMPNLDFIQLAHRTYTQQFDFNVTEYHQPNNGDIIAAQSIFSVDC</sequence>
<evidence type="ECO:0000313" key="1">
    <source>
        <dbReference type="EMBL" id="MFH4977685.1"/>
    </source>
</evidence>
<accession>A0ABD6EN18</accession>
<evidence type="ECO:0000313" key="2">
    <source>
        <dbReference type="Proteomes" id="UP001608902"/>
    </source>
</evidence>
<reference evidence="1 2" key="1">
    <citation type="submission" date="2024-08" db="EMBL/GenBank/DDBJ databases">
        <title>Gnathostoma spinigerum genome.</title>
        <authorList>
            <person name="Gonzalez-Bertolin B."/>
            <person name="Monzon S."/>
            <person name="Zaballos A."/>
            <person name="Jimenez P."/>
            <person name="Dekumyoy P."/>
            <person name="Varona S."/>
            <person name="Cuesta I."/>
            <person name="Sumanam S."/>
            <person name="Adisakwattana P."/>
            <person name="Gasser R.B."/>
            <person name="Hernandez-Gonzalez A."/>
            <person name="Young N.D."/>
            <person name="Perteguer M.J."/>
        </authorList>
    </citation>
    <scope>NUCLEOTIDE SEQUENCE [LARGE SCALE GENOMIC DNA]</scope>
    <source>
        <strain evidence="1">AL3</strain>
        <tissue evidence="1">Liver</tissue>
    </source>
</reference>
<proteinExistence type="predicted"/>